<dbReference type="Proteomes" id="UP000078103">
    <property type="component" value="Unassembled WGS sequence"/>
</dbReference>
<evidence type="ECO:0000313" key="3">
    <source>
        <dbReference type="Proteomes" id="UP000078103"/>
    </source>
</evidence>
<dbReference type="EMBL" id="LXSH01000027">
    <property type="protein sequence ID" value="OAM20664.1"/>
    <property type="molecule type" value="Genomic_DNA"/>
</dbReference>
<dbReference type="AlphaFoldDB" id="A0A1A9RMR7"/>
<keyword evidence="1" id="KW-0812">Transmembrane</keyword>
<keyword evidence="1" id="KW-1133">Transmembrane helix</keyword>
<feature type="transmembrane region" description="Helical" evidence="1">
    <location>
        <begin position="60"/>
        <end position="81"/>
    </location>
</feature>
<protein>
    <submittedName>
        <fullName evidence="2">Uncharacterized protein</fullName>
    </submittedName>
</protein>
<accession>A0A1A9RMR7</accession>
<reference evidence="3" key="1">
    <citation type="submission" date="2016-05" db="EMBL/GenBank/DDBJ databases">
        <title>Draft genome of Corynebacterium afermentans subsp. afermentans LCDC 88199T.</title>
        <authorList>
            <person name="Bernier A.-M."/>
            <person name="Bernard K."/>
        </authorList>
    </citation>
    <scope>NUCLEOTIDE SEQUENCE [LARGE SCALE GENOMIC DNA]</scope>
    <source>
        <strain evidence="3">NML120819</strain>
    </source>
</reference>
<proteinExistence type="predicted"/>
<comment type="caution">
    <text evidence="2">The sequence shown here is derived from an EMBL/GenBank/DDBJ whole genome shotgun (WGS) entry which is preliminary data.</text>
</comment>
<gene>
    <name evidence="2" type="ORF">A7P89_10020</name>
</gene>
<sequence>MEGGYLKIGWAVFQKKAGGLMDNKIVRFLTALFITAIIVYVAGHFLIWPAVMLMFMFGDGIVPLIILGSIVLVCLVFVGVFKLTGK</sequence>
<feature type="transmembrane region" description="Helical" evidence="1">
    <location>
        <begin position="25"/>
        <end position="48"/>
    </location>
</feature>
<keyword evidence="1" id="KW-0472">Membrane</keyword>
<name>A0A1A9RMR7_EIKCO</name>
<evidence type="ECO:0000256" key="1">
    <source>
        <dbReference type="SAM" id="Phobius"/>
    </source>
</evidence>
<organism evidence="2 3">
    <name type="scientific">Eikenella corrodens</name>
    <dbReference type="NCBI Taxonomy" id="539"/>
    <lineage>
        <taxon>Bacteria</taxon>
        <taxon>Pseudomonadati</taxon>
        <taxon>Pseudomonadota</taxon>
        <taxon>Betaproteobacteria</taxon>
        <taxon>Neisseriales</taxon>
        <taxon>Neisseriaceae</taxon>
        <taxon>Eikenella</taxon>
    </lineage>
</organism>
<evidence type="ECO:0000313" key="2">
    <source>
        <dbReference type="EMBL" id="OAM20664.1"/>
    </source>
</evidence>